<name>A0A2G9ZKX8_9BACT</name>
<dbReference type="EMBL" id="PCSD01000051">
    <property type="protein sequence ID" value="PIP33804.1"/>
    <property type="molecule type" value="Genomic_DNA"/>
</dbReference>
<dbReference type="Pfam" id="PF13365">
    <property type="entry name" value="Trypsin_2"/>
    <property type="match status" value="1"/>
</dbReference>
<sequence>MAAVQIKVYEIDEAGYFVLAKTGTGALIDNNGTLLTSRSLIANPARAAVSVCRPSDLNKKPDCRLAAEVITCGANADFPLCLLRVRTVAGLSEGQNNFLFLKRLNAGWPVVGERLRMINFNSSEFLETALTYVSGSAAEADFTWLELETAFGAGADGALLVNREGELAALNVDLDEYQSADPRHVLFLPPLNDWFLNMSQASAVAFSEAGRFDDFLRRQSQTRDQAEFSWADPAVRVFRPEHWEWFYPQENQLLALGPQNGRVQIVWEKNPDFSDLDYVSAIDESMADGYEFAADGFLGGLSAKKFINIDDARFGRWLIPGRDYLLTLDYQAGSDGADQWGLDNLLARLVFSFPPFVPAADQASAPAGEALSPAAEETVQLEVGAESSADSLPGRPAVFNQAPIALNNALGRKLNGRILLRVEKNGEAWYLSSARQQAYFLGRPSDAFQIMRDQGLGISNADLNKIPVGQAREKIVSRTASVFAAKHLGKIFLAVEGKGEAWYVHPTDGRRYFLGNPAQAFALLRAVSLGISEEDFARLKK</sequence>
<evidence type="ECO:0000313" key="1">
    <source>
        <dbReference type="EMBL" id="PIP33804.1"/>
    </source>
</evidence>
<gene>
    <name evidence="1" type="ORF">COX22_02430</name>
</gene>
<dbReference type="Proteomes" id="UP000230729">
    <property type="component" value="Unassembled WGS sequence"/>
</dbReference>
<reference evidence="1 2" key="1">
    <citation type="submission" date="2017-09" db="EMBL/GenBank/DDBJ databases">
        <title>Depth-based differentiation of microbial function through sediment-hosted aquifers and enrichment of novel symbionts in the deep terrestrial subsurface.</title>
        <authorList>
            <person name="Probst A.J."/>
            <person name="Ladd B."/>
            <person name="Jarett J.K."/>
            <person name="Geller-Mcgrath D.E."/>
            <person name="Sieber C.M."/>
            <person name="Emerson J.B."/>
            <person name="Anantharaman K."/>
            <person name="Thomas B.C."/>
            <person name="Malmstrom R."/>
            <person name="Stieglmeier M."/>
            <person name="Klingl A."/>
            <person name="Woyke T."/>
            <person name="Ryan C.M."/>
            <person name="Banfield J.F."/>
        </authorList>
    </citation>
    <scope>NUCLEOTIDE SEQUENCE [LARGE SCALE GENOMIC DNA]</scope>
    <source>
        <strain evidence="1">CG23_combo_of_CG06-09_8_20_14_all_49_15</strain>
    </source>
</reference>
<dbReference type="SUPFAM" id="SSF50494">
    <property type="entry name" value="Trypsin-like serine proteases"/>
    <property type="match status" value="1"/>
</dbReference>
<dbReference type="AlphaFoldDB" id="A0A2G9ZKX8"/>
<dbReference type="InterPro" id="IPR009003">
    <property type="entry name" value="Peptidase_S1_PA"/>
</dbReference>
<proteinExistence type="predicted"/>
<accession>A0A2G9ZKX8</accession>
<evidence type="ECO:0000313" key="2">
    <source>
        <dbReference type="Proteomes" id="UP000230729"/>
    </source>
</evidence>
<protein>
    <submittedName>
        <fullName evidence="1">Uncharacterized protein</fullName>
    </submittedName>
</protein>
<comment type="caution">
    <text evidence="1">The sequence shown here is derived from an EMBL/GenBank/DDBJ whole genome shotgun (WGS) entry which is preliminary data.</text>
</comment>
<organism evidence="1 2">
    <name type="scientific">Candidatus Falkowbacteria bacterium CG23_combo_of_CG06-09_8_20_14_all_49_15</name>
    <dbReference type="NCBI Taxonomy" id="1974572"/>
    <lineage>
        <taxon>Bacteria</taxon>
        <taxon>Candidatus Falkowiibacteriota</taxon>
    </lineage>
</organism>